<feature type="transmembrane region" description="Helical" evidence="6">
    <location>
        <begin position="187"/>
        <end position="206"/>
    </location>
</feature>
<protein>
    <submittedName>
        <fullName evidence="7">ABC transporter</fullName>
    </submittedName>
</protein>
<evidence type="ECO:0000256" key="6">
    <source>
        <dbReference type="SAM" id="Phobius"/>
    </source>
</evidence>
<dbReference type="OrthoDB" id="45037at2"/>
<evidence type="ECO:0000313" key="8">
    <source>
        <dbReference type="Proteomes" id="UP000095558"/>
    </source>
</evidence>
<gene>
    <name evidence="7" type="primary">alsC</name>
    <name evidence="7" type="ORF">ERS852470_01549</name>
</gene>
<keyword evidence="5 6" id="KW-0472">Membrane</keyword>
<dbReference type="PANTHER" id="PTHR47089">
    <property type="entry name" value="ABC TRANSPORTER, PERMEASE PROTEIN"/>
    <property type="match status" value="1"/>
</dbReference>
<dbReference type="EMBL" id="CYZV01000014">
    <property type="protein sequence ID" value="CUO14084.1"/>
    <property type="molecule type" value="Genomic_DNA"/>
</dbReference>
<dbReference type="AlphaFoldDB" id="A0A174CLU9"/>
<proteinExistence type="predicted"/>
<organism evidence="7 8">
    <name type="scientific">Clostridium disporicum</name>
    <dbReference type="NCBI Taxonomy" id="84024"/>
    <lineage>
        <taxon>Bacteria</taxon>
        <taxon>Bacillati</taxon>
        <taxon>Bacillota</taxon>
        <taxon>Clostridia</taxon>
        <taxon>Eubacteriales</taxon>
        <taxon>Clostridiaceae</taxon>
        <taxon>Clostridium</taxon>
    </lineage>
</organism>
<feature type="transmembrane region" description="Helical" evidence="6">
    <location>
        <begin position="134"/>
        <end position="153"/>
    </location>
</feature>
<evidence type="ECO:0000256" key="5">
    <source>
        <dbReference type="ARBA" id="ARBA00023136"/>
    </source>
</evidence>
<dbReference type="GO" id="GO:0022857">
    <property type="term" value="F:transmembrane transporter activity"/>
    <property type="evidence" value="ECO:0007669"/>
    <property type="project" value="InterPro"/>
</dbReference>
<evidence type="ECO:0000313" key="7">
    <source>
        <dbReference type="EMBL" id="CUO14084.1"/>
    </source>
</evidence>
<comment type="subcellular location">
    <subcellularLocation>
        <location evidence="1">Cell membrane</location>
        <topology evidence="1">Multi-pass membrane protein</topology>
    </subcellularLocation>
</comment>
<reference evidence="7 8" key="1">
    <citation type="submission" date="2015-09" db="EMBL/GenBank/DDBJ databases">
        <authorList>
            <consortium name="Pathogen Informatics"/>
        </authorList>
    </citation>
    <scope>NUCLEOTIDE SEQUENCE [LARGE SCALE GENOMIC DNA]</scope>
    <source>
        <strain evidence="7 8">2789STDY5834855</strain>
    </source>
</reference>
<keyword evidence="4 6" id="KW-1133">Transmembrane helix</keyword>
<dbReference type="PANTHER" id="PTHR47089:SF1">
    <property type="entry name" value="GUANOSINE ABC TRANSPORTER PERMEASE PROTEIN NUPP"/>
    <property type="match status" value="1"/>
</dbReference>
<evidence type="ECO:0000256" key="2">
    <source>
        <dbReference type="ARBA" id="ARBA00022475"/>
    </source>
</evidence>
<evidence type="ECO:0000256" key="1">
    <source>
        <dbReference type="ARBA" id="ARBA00004651"/>
    </source>
</evidence>
<feature type="transmembrane region" description="Helical" evidence="6">
    <location>
        <begin position="81"/>
        <end position="97"/>
    </location>
</feature>
<accession>A0A174CLU9</accession>
<feature type="transmembrane region" description="Helical" evidence="6">
    <location>
        <begin position="52"/>
        <end position="69"/>
    </location>
</feature>
<dbReference type="CDD" id="cd06580">
    <property type="entry name" value="TM_PBP1_transp_TpRbsC_like"/>
    <property type="match status" value="1"/>
</dbReference>
<dbReference type="InterPro" id="IPR001851">
    <property type="entry name" value="ABC_transp_permease"/>
</dbReference>
<evidence type="ECO:0000256" key="3">
    <source>
        <dbReference type="ARBA" id="ARBA00022692"/>
    </source>
</evidence>
<sequence length="359" mass="38247">MHKNQLLKSLMAVVLGLLAGFLLMLAMGFNPIDGYTYLFKGGLMNPQRIGNSIATATPLILTGLSFAFANKTGLFNIGTPGQMLAGGFTVTAIGLLVDLPSPILLPLMIICGILAGAIWAAVPGALKALFNVNEVVSAIMMNWTAYWIVYYMVPLHLKGTTETESARLADTASLKADWLSNILGGSYINYGIFLALISVLVVWFLLNKTVLGYELKAVGYNKFGAEYAGMPVNRNIVVSMMIAGGLAGLAGVAQYMGNSTVLQIGVMPSQGFDGIAVALLGNNSPFGVLLSALFFGVLYVGKGFMNANVKVPPELADTIIATIIYFAATSVVMDRVIKSIKKKRNDKKLKTSGERAVEK</sequence>
<dbReference type="Proteomes" id="UP000095558">
    <property type="component" value="Unassembled WGS sequence"/>
</dbReference>
<dbReference type="Pfam" id="PF02653">
    <property type="entry name" value="BPD_transp_2"/>
    <property type="match status" value="1"/>
</dbReference>
<dbReference type="GeneID" id="83013214"/>
<dbReference type="GO" id="GO:0005886">
    <property type="term" value="C:plasma membrane"/>
    <property type="evidence" value="ECO:0007669"/>
    <property type="project" value="UniProtKB-SubCell"/>
</dbReference>
<dbReference type="RefSeq" id="WP_042402118.1">
    <property type="nucleotide sequence ID" value="NZ_CYYT01000047.1"/>
</dbReference>
<feature type="transmembrane region" description="Helical" evidence="6">
    <location>
        <begin position="103"/>
        <end position="122"/>
    </location>
</feature>
<name>A0A174CLU9_9CLOT</name>
<keyword evidence="3 6" id="KW-0812">Transmembrane</keyword>
<feature type="transmembrane region" description="Helical" evidence="6">
    <location>
        <begin position="236"/>
        <end position="255"/>
    </location>
</feature>
<evidence type="ECO:0000256" key="4">
    <source>
        <dbReference type="ARBA" id="ARBA00022989"/>
    </source>
</evidence>
<keyword evidence="2" id="KW-1003">Cell membrane</keyword>
<feature type="transmembrane region" description="Helical" evidence="6">
    <location>
        <begin position="288"/>
        <end position="307"/>
    </location>
</feature>